<feature type="chain" id="PRO_5029725138" evidence="6">
    <location>
        <begin position="18"/>
        <end position="286"/>
    </location>
</feature>
<evidence type="ECO:0000256" key="3">
    <source>
        <dbReference type="ARBA" id="ARBA00023136"/>
    </source>
</evidence>
<dbReference type="InterPro" id="IPR013783">
    <property type="entry name" value="Ig-like_fold"/>
</dbReference>
<comment type="caution">
    <text evidence="8">The sequence shown here is derived from an EMBL/GenBank/DDBJ whole genome shotgun (WGS) entry which is preliminary data.</text>
</comment>
<feature type="transmembrane region" description="Helical" evidence="5">
    <location>
        <begin position="163"/>
        <end position="187"/>
    </location>
</feature>
<dbReference type="AlphaFoldDB" id="A0A7J8CWW5"/>
<feature type="compositionally biased region" description="Acidic residues" evidence="4">
    <location>
        <begin position="251"/>
        <end position="263"/>
    </location>
</feature>
<sequence length="286" mass="31088">MRPLVLLWGCLVLPGYGAIMGPKKIRGFEGDTVSLQCTYGENLGGYKKYWCRKSGILFGRCSGIIYATEDGKERTEGRVSIQNNLWNRTLNVTLRNLALQDSGEYWCGVKRLGFDETFLVSLIVLPGTSRPSTNLDSTSAEDTSLVLRSSSSKSRVSPTMVRILAPVLVLLTLLLVTGLAAIGGCMLRWRKQAQLATETQKNKINLSHLPLGNSLVPEYAVINLAAPTGPLASPNPSASPCTDIRCQSQTAEEEEASFQDLEAEASPGPPLHTAEEELRSSMFVPV</sequence>
<keyword evidence="3 5" id="KW-0472">Membrane</keyword>
<dbReference type="Gene3D" id="2.60.40.10">
    <property type="entry name" value="Immunoglobulins"/>
    <property type="match status" value="1"/>
</dbReference>
<comment type="subcellular location">
    <subcellularLocation>
        <location evidence="1">Membrane</location>
    </subcellularLocation>
</comment>
<dbReference type="InterPro" id="IPR050671">
    <property type="entry name" value="CD300_family_receptors"/>
</dbReference>
<dbReference type="InterPro" id="IPR036179">
    <property type="entry name" value="Ig-like_dom_sf"/>
</dbReference>
<accession>A0A7J8CWW5</accession>
<dbReference type="Proteomes" id="UP000550707">
    <property type="component" value="Unassembled WGS sequence"/>
</dbReference>
<dbReference type="SUPFAM" id="SSF48726">
    <property type="entry name" value="Immunoglobulin"/>
    <property type="match status" value="1"/>
</dbReference>
<dbReference type="GO" id="GO:0004888">
    <property type="term" value="F:transmembrane signaling receptor activity"/>
    <property type="evidence" value="ECO:0007669"/>
    <property type="project" value="TreeGrafter"/>
</dbReference>
<evidence type="ECO:0000256" key="1">
    <source>
        <dbReference type="ARBA" id="ARBA00004370"/>
    </source>
</evidence>
<protein>
    <submittedName>
        <fullName evidence="8">CD300 molecule like family member g</fullName>
    </submittedName>
</protein>
<reference evidence="8 9" key="1">
    <citation type="journal article" date="2020" name="Nature">
        <title>Six reference-quality genomes reveal evolution of bat adaptations.</title>
        <authorList>
            <person name="Jebb D."/>
            <person name="Huang Z."/>
            <person name="Pippel M."/>
            <person name="Hughes G.M."/>
            <person name="Lavrichenko K."/>
            <person name="Devanna P."/>
            <person name="Winkler S."/>
            <person name="Jermiin L.S."/>
            <person name="Skirmuntt E.C."/>
            <person name="Katzourakis A."/>
            <person name="Burkitt-Gray L."/>
            <person name="Ray D.A."/>
            <person name="Sullivan K.A.M."/>
            <person name="Roscito J.G."/>
            <person name="Kirilenko B.M."/>
            <person name="Davalos L.M."/>
            <person name="Corthals A.P."/>
            <person name="Power M.L."/>
            <person name="Jones G."/>
            <person name="Ransome R.D."/>
            <person name="Dechmann D.K.N."/>
            <person name="Locatelli A.G."/>
            <person name="Puechmaille S.J."/>
            <person name="Fedrigo O."/>
            <person name="Jarvis E.D."/>
            <person name="Hiller M."/>
            <person name="Vernes S.C."/>
            <person name="Myers E.W."/>
            <person name="Teeling E.C."/>
        </authorList>
    </citation>
    <scope>NUCLEOTIDE SEQUENCE [LARGE SCALE GENOMIC DNA]</scope>
    <source>
        <strain evidence="8">MMolMol1</strain>
        <tissue evidence="8">Muscle</tissue>
    </source>
</reference>
<dbReference type="Pfam" id="PF07686">
    <property type="entry name" value="V-set"/>
    <property type="match status" value="1"/>
</dbReference>
<evidence type="ECO:0000259" key="7">
    <source>
        <dbReference type="PROSITE" id="PS50835"/>
    </source>
</evidence>
<evidence type="ECO:0000256" key="6">
    <source>
        <dbReference type="SAM" id="SignalP"/>
    </source>
</evidence>
<keyword evidence="6" id="KW-0732">Signal</keyword>
<dbReference type="PANTHER" id="PTHR11860">
    <property type="entry name" value="POLYMERIC-IMMUNOGLOBULIN RECEPTOR"/>
    <property type="match status" value="1"/>
</dbReference>
<dbReference type="EMBL" id="JACASF010000019">
    <property type="protein sequence ID" value="KAF6415262.1"/>
    <property type="molecule type" value="Genomic_DNA"/>
</dbReference>
<evidence type="ECO:0000313" key="9">
    <source>
        <dbReference type="Proteomes" id="UP000550707"/>
    </source>
</evidence>
<dbReference type="InterPro" id="IPR003599">
    <property type="entry name" value="Ig_sub"/>
</dbReference>
<keyword evidence="9" id="KW-1185">Reference proteome</keyword>
<keyword evidence="5" id="KW-1133">Transmembrane helix</keyword>
<name>A0A7J8CWW5_MOLMO</name>
<gene>
    <name evidence="8" type="ORF">HJG59_002450</name>
</gene>
<dbReference type="PROSITE" id="PS50835">
    <property type="entry name" value="IG_LIKE"/>
    <property type="match status" value="1"/>
</dbReference>
<organism evidence="8 9">
    <name type="scientific">Molossus molossus</name>
    <name type="common">Pallas' mastiff bat</name>
    <name type="synonym">Vespertilio molossus</name>
    <dbReference type="NCBI Taxonomy" id="27622"/>
    <lineage>
        <taxon>Eukaryota</taxon>
        <taxon>Metazoa</taxon>
        <taxon>Chordata</taxon>
        <taxon>Craniata</taxon>
        <taxon>Vertebrata</taxon>
        <taxon>Euteleostomi</taxon>
        <taxon>Mammalia</taxon>
        <taxon>Eutheria</taxon>
        <taxon>Laurasiatheria</taxon>
        <taxon>Chiroptera</taxon>
        <taxon>Yangochiroptera</taxon>
        <taxon>Molossidae</taxon>
        <taxon>Molossus</taxon>
    </lineage>
</organism>
<feature type="domain" description="Ig-like" evidence="7">
    <location>
        <begin position="14"/>
        <end position="121"/>
    </location>
</feature>
<dbReference type="SMART" id="SM00409">
    <property type="entry name" value="IG"/>
    <property type="match status" value="1"/>
</dbReference>
<keyword evidence="2 5" id="KW-0812">Transmembrane</keyword>
<feature type="compositionally biased region" description="Polar residues" evidence="4">
    <location>
        <begin position="234"/>
        <end position="250"/>
    </location>
</feature>
<feature type="region of interest" description="Disordered" evidence="4">
    <location>
        <begin position="231"/>
        <end position="286"/>
    </location>
</feature>
<evidence type="ECO:0000256" key="4">
    <source>
        <dbReference type="SAM" id="MobiDB-lite"/>
    </source>
</evidence>
<dbReference type="CDD" id="cd05716">
    <property type="entry name" value="IgV_pIgR_like"/>
    <property type="match status" value="1"/>
</dbReference>
<feature type="signal peptide" evidence="6">
    <location>
        <begin position="1"/>
        <end position="17"/>
    </location>
</feature>
<evidence type="ECO:0000256" key="5">
    <source>
        <dbReference type="SAM" id="Phobius"/>
    </source>
</evidence>
<dbReference type="InterPro" id="IPR007110">
    <property type="entry name" value="Ig-like_dom"/>
</dbReference>
<evidence type="ECO:0000256" key="2">
    <source>
        <dbReference type="ARBA" id="ARBA00022692"/>
    </source>
</evidence>
<dbReference type="PANTHER" id="PTHR11860:SF62">
    <property type="entry name" value="CMRF35-LIKE MOLECULE 9"/>
    <property type="match status" value="1"/>
</dbReference>
<dbReference type="GO" id="GO:0005886">
    <property type="term" value="C:plasma membrane"/>
    <property type="evidence" value="ECO:0007669"/>
    <property type="project" value="TreeGrafter"/>
</dbReference>
<evidence type="ECO:0000313" key="8">
    <source>
        <dbReference type="EMBL" id="KAF6415262.1"/>
    </source>
</evidence>
<dbReference type="InterPro" id="IPR013106">
    <property type="entry name" value="Ig_V-set"/>
</dbReference>
<proteinExistence type="predicted"/>